<sequence>MRMAIIGSGLLATQIALQAASRGFDVTVYNHRGDFTRFDQLVEWVGSQEGSLRGRPLTRTGSLVDAIGDADIVLEAAAEDLGIKQTLFREIEKLARPDALLLTNSSNLLPAEISEGMAAPLRLVAMHFANMIWRHNVVEVMGQEGTPSELLERVADLGRAMGMAPVVIPKPVRGYLLNALLIPFLDAGLALWTGGHASPAGIDTVWTIGTGAPLGPFGILDVVGFRVAARVLAQRGAKELADRLQAEADAGRGGAADGTGFYLYDASGAATGPNPAWES</sequence>
<evidence type="ECO:0000259" key="6">
    <source>
        <dbReference type="Pfam" id="PF02737"/>
    </source>
</evidence>
<dbReference type="HOGENOM" id="CLU_009834_2_0_11"/>
<dbReference type="InterPro" id="IPR006176">
    <property type="entry name" value="3-OHacyl-CoA_DH_NAD-bd"/>
</dbReference>
<dbReference type="PANTHER" id="PTHR48075:SF5">
    <property type="entry name" value="3-HYDROXYBUTYRYL-COA DEHYDROGENASE"/>
    <property type="match status" value="1"/>
</dbReference>
<dbReference type="EMBL" id="CP004353">
    <property type="protein sequence ID" value="AHI23093.1"/>
    <property type="molecule type" value="Genomic_DNA"/>
</dbReference>
<evidence type="ECO:0000256" key="1">
    <source>
        <dbReference type="ARBA" id="ARBA00005086"/>
    </source>
</evidence>
<dbReference type="STRING" id="1224164.B843_08540"/>
<dbReference type="InterPro" id="IPR022694">
    <property type="entry name" value="3-OHacyl-CoA_DH"/>
</dbReference>
<dbReference type="PATRIC" id="fig|1224164.3.peg.1723"/>
<keyword evidence="3 7" id="KW-0560">Oxidoreductase</keyword>
<evidence type="ECO:0000256" key="2">
    <source>
        <dbReference type="ARBA" id="ARBA00009463"/>
    </source>
</evidence>
<dbReference type="GO" id="GO:0006631">
    <property type="term" value="P:fatty acid metabolic process"/>
    <property type="evidence" value="ECO:0007669"/>
    <property type="project" value="InterPro"/>
</dbReference>
<dbReference type="KEGG" id="cvt:B843_08540"/>
<evidence type="ECO:0000256" key="3">
    <source>
        <dbReference type="ARBA" id="ARBA00023002"/>
    </source>
</evidence>
<comment type="pathway">
    <text evidence="1">Lipid metabolism; butanoate metabolism.</text>
</comment>
<dbReference type="Pfam" id="PF00725">
    <property type="entry name" value="3HCDH"/>
    <property type="match status" value="1"/>
</dbReference>
<keyword evidence="8" id="KW-1185">Reference proteome</keyword>
<dbReference type="InterPro" id="IPR036291">
    <property type="entry name" value="NAD(P)-bd_dom_sf"/>
</dbReference>
<dbReference type="SUPFAM" id="SSF48179">
    <property type="entry name" value="6-phosphogluconate dehydrogenase C-terminal domain-like"/>
    <property type="match status" value="1"/>
</dbReference>
<dbReference type="Proteomes" id="UP000019222">
    <property type="component" value="Chromosome"/>
</dbReference>
<reference evidence="7 8" key="1">
    <citation type="submission" date="2013-02" db="EMBL/GenBank/DDBJ databases">
        <title>The complete genome sequence of Corynebacterium vitaeruminis DSM 20294.</title>
        <authorList>
            <person name="Ruckert C."/>
            <person name="Albersmeier A."/>
            <person name="Kalinowski J."/>
        </authorList>
    </citation>
    <scope>NUCLEOTIDE SEQUENCE [LARGE SCALE GENOMIC DNA]</scope>
    <source>
        <strain evidence="8">ATCC 10234</strain>
    </source>
</reference>
<dbReference type="InterPro" id="IPR008927">
    <property type="entry name" value="6-PGluconate_DH-like_C_sf"/>
</dbReference>
<dbReference type="eggNOG" id="COG1250">
    <property type="taxonomic scope" value="Bacteria"/>
</dbReference>
<dbReference type="InterPro" id="IPR006108">
    <property type="entry name" value="3HC_DH_C"/>
</dbReference>
<dbReference type="Pfam" id="PF02737">
    <property type="entry name" value="3HCDH_N"/>
    <property type="match status" value="1"/>
</dbReference>
<proteinExistence type="inferred from homology"/>
<dbReference type="AlphaFoldDB" id="W5Y991"/>
<evidence type="ECO:0000256" key="4">
    <source>
        <dbReference type="PIRSR" id="PIRSR000105-1"/>
    </source>
</evidence>
<dbReference type="Gene3D" id="3.40.50.720">
    <property type="entry name" value="NAD(P)-binding Rossmann-like Domain"/>
    <property type="match status" value="1"/>
</dbReference>
<dbReference type="PIRSF" id="PIRSF000105">
    <property type="entry name" value="HCDH"/>
    <property type="match status" value="1"/>
</dbReference>
<protein>
    <submittedName>
        <fullName evidence="7">3-hydroxybutyryl-CoA dehydrogenase</fullName>
        <ecNumber evidence="7">1.1.1.157</ecNumber>
    </submittedName>
</protein>
<feature type="site" description="Important for catalytic activity" evidence="4">
    <location>
        <position position="127"/>
    </location>
</feature>
<dbReference type="GO" id="GO:0008691">
    <property type="term" value="F:3-hydroxybutyryl-CoA dehydrogenase activity"/>
    <property type="evidence" value="ECO:0007669"/>
    <property type="project" value="UniProtKB-EC"/>
</dbReference>
<accession>W5Y991</accession>
<dbReference type="InterPro" id="IPR013328">
    <property type="entry name" value="6PGD_dom2"/>
</dbReference>
<comment type="similarity">
    <text evidence="2">Belongs to the 3-hydroxyacyl-CoA dehydrogenase family.</text>
</comment>
<gene>
    <name evidence="7" type="ORF">B843_08540</name>
</gene>
<dbReference type="RefSeq" id="WP_025253110.1">
    <property type="nucleotide sequence ID" value="NZ_CP004353.1"/>
</dbReference>
<dbReference type="EC" id="1.1.1.157" evidence="7"/>
<name>W5Y991_9CORY</name>
<feature type="domain" description="3-hydroxyacyl-CoA dehydrogenase C-terminal" evidence="5">
    <location>
        <begin position="174"/>
        <end position="264"/>
    </location>
</feature>
<organism evidence="7 8">
    <name type="scientific">Corynebacterium vitaeruminis DSM 20294</name>
    <dbReference type="NCBI Taxonomy" id="1224164"/>
    <lineage>
        <taxon>Bacteria</taxon>
        <taxon>Bacillati</taxon>
        <taxon>Actinomycetota</taxon>
        <taxon>Actinomycetes</taxon>
        <taxon>Mycobacteriales</taxon>
        <taxon>Corynebacteriaceae</taxon>
        <taxon>Corynebacterium</taxon>
    </lineage>
</organism>
<feature type="domain" description="3-hydroxyacyl-CoA dehydrogenase NAD binding" evidence="6">
    <location>
        <begin position="3"/>
        <end position="168"/>
    </location>
</feature>
<dbReference type="PANTHER" id="PTHR48075">
    <property type="entry name" value="3-HYDROXYACYL-COA DEHYDROGENASE FAMILY PROTEIN"/>
    <property type="match status" value="1"/>
</dbReference>
<evidence type="ECO:0000259" key="5">
    <source>
        <dbReference type="Pfam" id="PF00725"/>
    </source>
</evidence>
<evidence type="ECO:0000313" key="8">
    <source>
        <dbReference type="Proteomes" id="UP000019222"/>
    </source>
</evidence>
<dbReference type="Gene3D" id="1.10.1040.10">
    <property type="entry name" value="N-(1-d-carboxylethyl)-l-norvaline Dehydrogenase, domain 2"/>
    <property type="match status" value="1"/>
</dbReference>
<dbReference type="SUPFAM" id="SSF51735">
    <property type="entry name" value="NAD(P)-binding Rossmann-fold domains"/>
    <property type="match status" value="1"/>
</dbReference>
<dbReference type="GO" id="GO:0070403">
    <property type="term" value="F:NAD+ binding"/>
    <property type="evidence" value="ECO:0007669"/>
    <property type="project" value="InterPro"/>
</dbReference>
<evidence type="ECO:0000313" key="7">
    <source>
        <dbReference type="EMBL" id="AHI23093.1"/>
    </source>
</evidence>